<evidence type="ECO:0000256" key="3">
    <source>
        <dbReference type="ARBA" id="ARBA00022741"/>
    </source>
</evidence>
<reference evidence="7 8" key="1">
    <citation type="submission" date="2024-02" db="EMBL/GenBank/DDBJ databases">
        <authorList>
            <person name="Chen Y."/>
            <person name="Shah S."/>
            <person name="Dougan E. K."/>
            <person name="Thang M."/>
            <person name="Chan C."/>
        </authorList>
    </citation>
    <scope>NUCLEOTIDE SEQUENCE [LARGE SCALE GENOMIC DNA]</scope>
</reference>
<feature type="non-terminal residue" evidence="7">
    <location>
        <position position="1"/>
    </location>
</feature>
<accession>A0ABP0S599</accession>
<evidence type="ECO:0000256" key="4">
    <source>
        <dbReference type="ARBA" id="ARBA00022777"/>
    </source>
</evidence>
<dbReference type="Proteomes" id="UP001642464">
    <property type="component" value="Unassembled WGS sequence"/>
</dbReference>
<dbReference type="SUPFAM" id="SSF56112">
    <property type="entry name" value="Protein kinase-like (PK-like)"/>
    <property type="match status" value="1"/>
</dbReference>
<dbReference type="InterPro" id="IPR008271">
    <property type="entry name" value="Ser/Thr_kinase_AS"/>
</dbReference>
<dbReference type="PANTHER" id="PTHR11584">
    <property type="entry name" value="SERINE/THREONINE PROTEIN KINASE"/>
    <property type="match status" value="1"/>
</dbReference>
<feature type="domain" description="Protein kinase" evidence="6">
    <location>
        <begin position="1"/>
        <end position="124"/>
    </location>
</feature>
<evidence type="ECO:0000256" key="2">
    <source>
        <dbReference type="ARBA" id="ARBA00022679"/>
    </source>
</evidence>
<dbReference type="SMART" id="SM00220">
    <property type="entry name" value="S_TKc"/>
    <property type="match status" value="1"/>
</dbReference>
<evidence type="ECO:0000259" key="6">
    <source>
        <dbReference type="PROSITE" id="PS50011"/>
    </source>
</evidence>
<keyword evidence="2" id="KW-0808">Transferase</keyword>
<dbReference type="InterPro" id="IPR000719">
    <property type="entry name" value="Prot_kinase_dom"/>
</dbReference>
<dbReference type="Gene3D" id="1.10.510.10">
    <property type="entry name" value="Transferase(Phosphotransferase) domain 1"/>
    <property type="match status" value="1"/>
</dbReference>
<evidence type="ECO:0000313" key="7">
    <source>
        <dbReference type="EMBL" id="CAK9107542.1"/>
    </source>
</evidence>
<keyword evidence="5" id="KW-0067">ATP-binding</keyword>
<feature type="non-terminal residue" evidence="7">
    <location>
        <position position="124"/>
    </location>
</feature>
<dbReference type="Pfam" id="PF00069">
    <property type="entry name" value="Pkinase"/>
    <property type="match status" value="1"/>
</dbReference>
<proteinExistence type="predicted"/>
<dbReference type="PROSITE" id="PS50011">
    <property type="entry name" value="PROTEIN_KINASE_DOM"/>
    <property type="match status" value="1"/>
</dbReference>
<protein>
    <submittedName>
        <fullName evidence="7">Mitogen-activated protein kinase kinase kinase A (MAPK/ERK kinase 1) (MEK kinase 1) (MEKK 1) (MAPK/ERK kinase A) (MEK kinase A) (MEKK A) (MEKKalpha)</fullName>
    </submittedName>
</protein>
<dbReference type="PROSITE" id="PS00108">
    <property type="entry name" value="PROTEIN_KINASE_ST"/>
    <property type="match status" value="1"/>
</dbReference>
<keyword evidence="3" id="KW-0547">Nucleotide-binding</keyword>
<dbReference type="EMBL" id="CAXAMM010042922">
    <property type="protein sequence ID" value="CAK9107542.1"/>
    <property type="molecule type" value="Genomic_DNA"/>
</dbReference>
<comment type="caution">
    <text evidence="7">The sequence shown here is derived from an EMBL/GenBank/DDBJ whole genome shotgun (WGS) entry which is preliminary data.</text>
</comment>
<dbReference type="PANTHER" id="PTHR11584:SF369">
    <property type="entry name" value="MITOGEN-ACTIVATED PROTEIN KINASE KINASE KINASE 19-RELATED"/>
    <property type="match status" value="1"/>
</dbReference>
<organism evidence="7 8">
    <name type="scientific">Durusdinium trenchii</name>
    <dbReference type="NCBI Taxonomy" id="1381693"/>
    <lineage>
        <taxon>Eukaryota</taxon>
        <taxon>Sar</taxon>
        <taxon>Alveolata</taxon>
        <taxon>Dinophyceae</taxon>
        <taxon>Suessiales</taxon>
        <taxon>Symbiodiniaceae</taxon>
        <taxon>Durusdinium</taxon>
    </lineage>
</organism>
<gene>
    <name evidence="7" type="ORF">SCF082_LOCUS50065</name>
</gene>
<dbReference type="InterPro" id="IPR011009">
    <property type="entry name" value="Kinase-like_dom_sf"/>
</dbReference>
<evidence type="ECO:0000313" key="8">
    <source>
        <dbReference type="Proteomes" id="UP001642464"/>
    </source>
</evidence>
<keyword evidence="1" id="KW-0723">Serine/threonine-protein kinase</keyword>
<keyword evidence="4 7" id="KW-0418">Kinase</keyword>
<name>A0ABP0S599_9DINO</name>
<evidence type="ECO:0000256" key="1">
    <source>
        <dbReference type="ARBA" id="ARBA00022527"/>
    </source>
</evidence>
<sequence length="124" mass="13644">HDYMDSCLYLYLEHVPGGSITQALNDFGAFAESLMASYAKQTLAGLEYLHSREPAVIHRDIKGSNILIGDGDIVKLADFGCSKRTDETLTHTIRGSIPWMAPEVLAHARYGRAADLWSFGCVVI</sequence>
<keyword evidence="8" id="KW-1185">Reference proteome</keyword>
<dbReference type="GO" id="GO:0016301">
    <property type="term" value="F:kinase activity"/>
    <property type="evidence" value="ECO:0007669"/>
    <property type="project" value="UniProtKB-KW"/>
</dbReference>
<evidence type="ECO:0000256" key="5">
    <source>
        <dbReference type="ARBA" id="ARBA00022840"/>
    </source>
</evidence>